<dbReference type="InterPro" id="IPR023210">
    <property type="entry name" value="NADP_OxRdtase_dom"/>
</dbReference>
<dbReference type="InterPro" id="IPR036812">
    <property type="entry name" value="NAD(P)_OxRdtase_dom_sf"/>
</dbReference>
<dbReference type="PANTHER" id="PTHR43625:SF40">
    <property type="entry name" value="ALDO-KETO REDUCTASE YAKC [NADP(+)]"/>
    <property type="match status" value="1"/>
</dbReference>
<keyword evidence="1" id="KW-0560">Oxidoreductase</keyword>
<proteinExistence type="predicted"/>
<gene>
    <name evidence="3" type="ORF">GCM10010328_11570</name>
</gene>
<feature type="domain" description="NADP-dependent oxidoreductase" evidence="2">
    <location>
        <begin position="16"/>
        <end position="312"/>
    </location>
</feature>
<accession>A0ABQ3BIP6</accession>
<sequence>MRLRSLGDTGTKVGAIGLGCLVMSRPHEGTARDDGRSVRVVNEALDLGGNLLDTAGLHDAVHHETLLGKAIAGRREEAVVATTSGVVLDGPRPRAVRRDGSPAQLREAAEASLRRLDIDVIDLYHLHRIDPAVPLAETWGALAELVQQGKVRWLGLPGATVAQAREAHAIHPVTAVRSELSLWTRDALDGGPDGMVGWCESVGASFIASAPLGRGFLTGTLRAGGLRSGDLRTSDPRFHRTAMEANLAIVDVIREVADRRSVTPAQVAIAWILAQGEQVVPIPGTSNPRYLRENLAAAEVRLTDEDFADLRALPVPVGSGAEP</sequence>
<evidence type="ECO:0000259" key="2">
    <source>
        <dbReference type="Pfam" id="PF00248"/>
    </source>
</evidence>
<reference evidence="4" key="1">
    <citation type="journal article" date="2019" name="Int. J. Syst. Evol. Microbiol.">
        <title>The Global Catalogue of Microorganisms (GCM) 10K type strain sequencing project: providing services to taxonomists for standard genome sequencing and annotation.</title>
        <authorList>
            <consortium name="The Broad Institute Genomics Platform"/>
            <consortium name="The Broad Institute Genome Sequencing Center for Infectious Disease"/>
            <person name="Wu L."/>
            <person name="Ma J."/>
        </authorList>
    </citation>
    <scope>NUCLEOTIDE SEQUENCE [LARGE SCALE GENOMIC DNA]</scope>
    <source>
        <strain evidence="4">JCM 4602</strain>
    </source>
</reference>
<comment type="caution">
    <text evidence="3">The sequence shown here is derived from an EMBL/GenBank/DDBJ whole genome shotgun (WGS) entry which is preliminary data.</text>
</comment>
<dbReference type="Gene3D" id="3.20.20.100">
    <property type="entry name" value="NADP-dependent oxidoreductase domain"/>
    <property type="match status" value="1"/>
</dbReference>
<dbReference type="SUPFAM" id="SSF51430">
    <property type="entry name" value="NAD(P)-linked oxidoreductase"/>
    <property type="match status" value="1"/>
</dbReference>
<evidence type="ECO:0000256" key="1">
    <source>
        <dbReference type="ARBA" id="ARBA00023002"/>
    </source>
</evidence>
<keyword evidence="4" id="KW-1185">Reference proteome</keyword>
<dbReference type="Proteomes" id="UP000624183">
    <property type="component" value="Unassembled WGS sequence"/>
</dbReference>
<dbReference type="InterPro" id="IPR050791">
    <property type="entry name" value="Aldo-Keto_reductase"/>
</dbReference>
<dbReference type="PANTHER" id="PTHR43625">
    <property type="entry name" value="AFLATOXIN B1 ALDEHYDE REDUCTASE"/>
    <property type="match status" value="1"/>
</dbReference>
<protein>
    <submittedName>
        <fullName evidence="3">Oxidoreductase</fullName>
    </submittedName>
</protein>
<dbReference type="Pfam" id="PF00248">
    <property type="entry name" value="Aldo_ket_red"/>
    <property type="match status" value="1"/>
</dbReference>
<organism evidence="3 4">
    <name type="scientific">Streptomyces rubiginosohelvolus</name>
    <dbReference type="NCBI Taxonomy" id="67362"/>
    <lineage>
        <taxon>Bacteria</taxon>
        <taxon>Bacillati</taxon>
        <taxon>Actinomycetota</taxon>
        <taxon>Actinomycetes</taxon>
        <taxon>Kitasatosporales</taxon>
        <taxon>Streptomycetaceae</taxon>
        <taxon>Streptomyces</taxon>
    </lineage>
</organism>
<name>A0ABQ3BIP6_9ACTN</name>
<evidence type="ECO:0000313" key="4">
    <source>
        <dbReference type="Proteomes" id="UP000624183"/>
    </source>
</evidence>
<dbReference type="EMBL" id="BMUW01000001">
    <property type="protein sequence ID" value="GGZ39202.1"/>
    <property type="molecule type" value="Genomic_DNA"/>
</dbReference>
<evidence type="ECO:0000313" key="3">
    <source>
        <dbReference type="EMBL" id="GGZ39202.1"/>
    </source>
</evidence>